<organism evidence="2 3">
    <name type="scientific">Chitinophaga niabensis</name>
    <dbReference type="NCBI Taxonomy" id="536979"/>
    <lineage>
        <taxon>Bacteria</taxon>
        <taxon>Pseudomonadati</taxon>
        <taxon>Bacteroidota</taxon>
        <taxon>Chitinophagia</taxon>
        <taxon>Chitinophagales</taxon>
        <taxon>Chitinophagaceae</taxon>
        <taxon>Chitinophaga</taxon>
    </lineage>
</organism>
<accession>A0A1N6HAN8</accession>
<proteinExistence type="predicted"/>
<evidence type="ECO:0000256" key="1">
    <source>
        <dbReference type="SAM" id="Phobius"/>
    </source>
</evidence>
<protein>
    <submittedName>
        <fullName evidence="2">Uncharacterized protein</fullName>
    </submittedName>
</protein>
<reference evidence="3" key="1">
    <citation type="submission" date="2016-11" db="EMBL/GenBank/DDBJ databases">
        <authorList>
            <person name="Varghese N."/>
            <person name="Submissions S."/>
        </authorList>
    </citation>
    <scope>NUCLEOTIDE SEQUENCE [LARGE SCALE GENOMIC DNA]</scope>
    <source>
        <strain evidence="3">DSM 24787</strain>
    </source>
</reference>
<feature type="transmembrane region" description="Helical" evidence="1">
    <location>
        <begin position="47"/>
        <end position="68"/>
    </location>
</feature>
<keyword evidence="3" id="KW-1185">Reference proteome</keyword>
<dbReference type="RefSeq" id="WP_200798266.1">
    <property type="nucleotide sequence ID" value="NZ_FSRA01000001.1"/>
</dbReference>
<dbReference type="Proteomes" id="UP000185003">
    <property type="component" value="Unassembled WGS sequence"/>
</dbReference>
<dbReference type="AlphaFoldDB" id="A0A1N6HAN8"/>
<keyword evidence="1" id="KW-0472">Membrane</keyword>
<keyword evidence="1" id="KW-0812">Transmembrane</keyword>
<feature type="transmembrane region" description="Helical" evidence="1">
    <location>
        <begin position="12"/>
        <end position="35"/>
    </location>
</feature>
<evidence type="ECO:0000313" key="3">
    <source>
        <dbReference type="Proteomes" id="UP000185003"/>
    </source>
</evidence>
<name>A0A1N6HAN8_9BACT</name>
<keyword evidence="1" id="KW-1133">Transmembrane helix</keyword>
<evidence type="ECO:0000313" key="2">
    <source>
        <dbReference type="EMBL" id="SIO16830.1"/>
    </source>
</evidence>
<sequence>MKRYIGWKIAGGIVLAVVFFFALGYGTMYLWNWLIPSLFNGPVITFWQAWGLFLLAKILFGFGGGGGGHEKKRRWKEKMKAKMQHMSPEERERVRNQFEKCMGGRWGWNAPKEDLPNETKEQV</sequence>
<dbReference type="STRING" id="536979.SAMN04488055_3272"/>
<dbReference type="EMBL" id="FSRA01000001">
    <property type="protein sequence ID" value="SIO16830.1"/>
    <property type="molecule type" value="Genomic_DNA"/>
</dbReference>
<gene>
    <name evidence="2" type="ORF">SAMN04488055_3272</name>
</gene>